<sequence>MYILAIIMLKKKKNVSVDLHSFFIMFFNILRLLMCKCNCKKIVKKYTYIIF</sequence>
<keyword evidence="1" id="KW-1133">Transmembrane helix</keyword>
<organism evidence="2 3">
    <name type="scientific">Megasphaera hutchinsoni</name>
    <dbReference type="NCBI Taxonomy" id="1588748"/>
    <lineage>
        <taxon>Bacteria</taxon>
        <taxon>Bacillati</taxon>
        <taxon>Bacillota</taxon>
        <taxon>Negativicutes</taxon>
        <taxon>Veillonellales</taxon>
        <taxon>Veillonellaceae</taxon>
        <taxon>Megasphaera</taxon>
    </lineage>
</organism>
<reference evidence="3" key="1">
    <citation type="submission" date="2016-01" db="EMBL/GenBank/DDBJ databases">
        <authorList>
            <person name="Mitreva M."/>
            <person name="Pepin K.H."/>
            <person name="Mihindukulasuriya K.A."/>
            <person name="Fulton R."/>
            <person name="Fronick C."/>
            <person name="O'Laughlin M."/>
            <person name="Miner T."/>
            <person name="Herter B."/>
            <person name="Rosa B.A."/>
            <person name="Cordes M."/>
            <person name="Tomlinson C."/>
            <person name="Wollam A."/>
            <person name="Palsikar V.B."/>
            <person name="Mardis E.R."/>
            <person name="Wilson R.K."/>
        </authorList>
    </citation>
    <scope>NUCLEOTIDE SEQUENCE [LARGE SCALE GENOMIC DNA]</scope>
    <source>
        <strain evidence="3">KA00182</strain>
    </source>
</reference>
<protein>
    <submittedName>
        <fullName evidence="2">Uncharacterized protein</fullName>
    </submittedName>
</protein>
<keyword evidence="3" id="KW-1185">Reference proteome</keyword>
<dbReference type="STRING" id="1588748.HMPREF3182_00842"/>
<dbReference type="EMBL" id="LSDT01000035">
    <property type="protein sequence ID" value="KXB91428.1"/>
    <property type="molecule type" value="Genomic_DNA"/>
</dbReference>
<feature type="transmembrane region" description="Helical" evidence="1">
    <location>
        <begin position="15"/>
        <end position="34"/>
    </location>
</feature>
<proteinExistence type="predicted"/>
<evidence type="ECO:0000256" key="1">
    <source>
        <dbReference type="SAM" id="Phobius"/>
    </source>
</evidence>
<dbReference type="AlphaFoldDB" id="A0A134CGR8"/>
<name>A0A134CGR8_9FIRM</name>
<gene>
    <name evidence="2" type="ORF">HMPREF3182_00842</name>
</gene>
<comment type="caution">
    <text evidence="2">The sequence shown here is derived from an EMBL/GenBank/DDBJ whole genome shotgun (WGS) entry which is preliminary data.</text>
</comment>
<keyword evidence="1" id="KW-0812">Transmembrane</keyword>
<accession>A0A134CGR8</accession>
<evidence type="ECO:0000313" key="2">
    <source>
        <dbReference type="EMBL" id="KXB91428.1"/>
    </source>
</evidence>
<keyword evidence="1" id="KW-0472">Membrane</keyword>
<dbReference type="Proteomes" id="UP000070160">
    <property type="component" value="Unassembled WGS sequence"/>
</dbReference>
<evidence type="ECO:0000313" key="3">
    <source>
        <dbReference type="Proteomes" id="UP000070160"/>
    </source>
</evidence>